<dbReference type="InterPro" id="IPR017853">
    <property type="entry name" value="GH"/>
</dbReference>
<dbReference type="SUPFAM" id="SSF49785">
    <property type="entry name" value="Galactose-binding domain-like"/>
    <property type="match status" value="1"/>
</dbReference>
<evidence type="ECO:0000256" key="4">
    <source>
        <dbReference type="ARBA" id="ARBA00022801"/>
    </source>
</evidence>
<dbReference type="InterPro" id="IPR050887">
    <property type="entry name" value="Beta-mannosidase_GH2"/>
</dbReference>
<dbReference type="GO" id="GO:0016787">
    <property type="term" value="F:hydrolase activity"/>
    <property type="evidence" value="ECO:0007669"/>
    <property type="project" value="UniProtKB-KW"/>
</dbReference>
<dbReference type="RefSeq" id="WP_382392475.1">
    <property type="nucleotide sequence ID" value="NZ_JBHTCQ010000001.1"/>
</dbReference>
<reference evidence="9" key="1">
    <citation type="journal article" date="2019" name="Int. J. Syst. Evol. Microbiol.">
        <title>The Global Catalogue of Microorganisms (GCM) 10K type strain sequencing project: providing services to taxonomists for standard genome sequencing and annotation.</title>
        <authorList>
            <consortium name="The Broad Institute Genomics Platform"/>
            <consortium name="The Broad Institute Genome Sequencing Center for Infectious Disease"/>
            <person name="Wu L."/>
            <person name="Ma J."/>
        </authorList>
    </citation>
    <scope>NUCLEOTIDE SEQUENCE [LARGE SCALE GENOMIC DNA]</scope>
    <source>
        <strain evidence="9">JCM 1490</strain>
    </source>
</reference>
<feature type="domain" description="Glycoside hydrolase family 2 immunoglobulin-like beta-sandwich" evidence="6">
    <location>
        <begin position="205"/>
        <end position="296"/>
    </location>
</feature>
<dbReference type="Pfam" id="PF00703">
    <property type="entry name" value="Glyco_hydro_2"/>
    <property type="match status" value="1"/>
</dbReference>
<evidence type="ECO:0000256" key="3">
    <source>
        <dbReference type="ARBA" id="ARBA00012754"/>
    </source>
</evidence>
<keyword evidence="4 8" id="KW-0378">Hydrolase</keyword>
<dbReference type="PANTHER" id="PTHR43730">
    <property type="entry name" value="BETA-MANNOSIDASE"/>
    <property type="match status" value="1"/>
</dbReference>
<feature type="domain" description="Beta-mannosidase-like galactose-binding" evidence="7">
    <location>
        <begin position="10"/>
        <end position="181"/>
    </location>
</feature>
<dbReference type="InterPro" id="IPR013783">
    <property type="entry name" value="Ig-like_fold"/>
</dbReference>
<proteinExistence type="inferred from homology"/>
<comment type="catalytic activity">
    <reaction evidence="1">
        <text>Hydrolysis of terminal, non-reducing beta-D-mannose residues in beta-D-mannosides.</text>
        <dbReference type="EC" id="3.2.1.25"/>
    </reaction>
</comment>
<dbReference type="SUPFAM" id="SSF49303">
    <property type="entry name" value="beta-Galactosidase/glucuronidase domain"/>
    <property type="match status" value="1"/>
</dbReference>
<name>A0ABW2QA02_9MICO</name>
<dbReference type="Proteomes" id="UP001596455">
    <property type="component" value="Unassembled WGS sequence"/>
</dbReference>
<dbReference type="PANTHER" id="PTHR43730:SF1">
    <property type="entry name" value="BETA-MANNOSIDASE"/>
    <property type="match status" value="1"/>
</dbReference>
<dbReference type="Gene3D" id="2.60.40.10">
    <property type="entry name" value="Immunoglobulins"/>
    <property type="match status" value="1"/>
</dbReference>
<dbReference type="Gene3D" id="3.20.20.80">
    <property type="entry name" value="Glycosidases"/>
    <property type="match status" value="1"/>
</dbReference>
<evidence type="ECO:0000259" key="6">
    <source>
        <dbReference type="Pfam" id="PF00703"/>
    </source>
</evidence>
<comment type="similarity">
    <text evidence="2">Belongs to the glycosyl hydrolase 2 family.</text>
</comment>
<sequence length="823" mass="89926">MEITPLHDGWTLRAAGGEVPDDVAHAKVPATVPGSVHTDLLAASLIPDPYLGENETALAWMHRADWRYETTFPARPAADGEHVELAFDGLDTVATVTLNGTEVGRTENMHRAFRFDVTGLIQEHNSLTVHFRSALARAGEIERQVGTRPHSYPHPFNAIRKMACSFGWDWGPDLQTAGIWKPVRLERWHTARLDRVRPLVTVGPDGTGRVEVVADVAADTGGQVSVRATLSAPDGTTVAGETSGVDGASAVVRLEVADPELWWPHGYGDQPRYRLGVALTDGAATLDRWERRIGFRDVVVRTEADDVGTSFVVEVNGTPVLVKGANWIPDDHLLTRVTPERLARRLDQAVGANLNLLRVWGGGIYETDDFYDACDERGVLVWQDFLLACAAYAEDEPLAAELEAEARENVVRLMSHPSLVIWNGGNENLWGYMEWGWQEQLDGATWGWRYYSEVFPRAVRELDPTRAYVQGSPTSPGFAPWELAPNHPDHGLVHEWRVWNQIDYRHYRDAAPRFVAEFGFQGPATWATLTRALDAADLHKESPAFLLHQKAPGGNGKLDRGMAPHLPTPADFADWHWATQLNQAHAVRYALDHYRAHWPHTAGAIVWQLNDCWPVTSWAAVDGDERPKPLWYAMRAAFAPRVLTVHERDGGTVLAVGNDTDEPWAGTVSLSRQGFDGTVLATAEQPVEVGARSVGLVEVPAALAEAADTSREVLVATLDDVRVVHPFAENKDLALDPASVTATATAAPGGYEVTVTATSLALDVTVLADRLAPDAVADRALDTLLAGESLTVHVTTAAELDPLALTVSPVLRTSNGLHAVVRV</sequence>
<gene>
    <name evidence="8" type="ORF">ACFQQL_06560</name>
</gene>
<keyword evidence="5" id="KW-0326">Glycosidase</keyword>
<dbReference type="InterPro" id="IPR036156">
    <property type="entry name" value="Beta-gal/glucu_dom_sf"/>
</dbReference>
<evidence type="ECO:0000256" key="5">
    <source>
        <dbReference type="ARBA" id="ARBA00023295"/>
    </source>
</evidence>
<protein>
    <recommendedName>
        <fullName evidence="3">beta-mannosidase</fullName>
        <ecNumber evidence="3">3.2.1.25</ecNumber>
    </recommendedName>
</protein>
<dbReference type="Gene3D" id="2.60.120.260">
    <property type="entry name" value="Galactose-binding domain-like"/>
    <property type="match status" value="1"/>
</dbReference>
<evidence type="ECO:0000313" key="8">
    <source>
        <dbReference type="EMBL" id="MFC7404767.1"/>
    </source>
</evidence>
<dbReference type="InterPro" id="IPR008979">
    <property type="entry name" value="Galactose-bd-like_sf"/>
</dbReference>
<evidence type="ECO:0000313" key="9">
    <source>
        <dbReference type="Proteomes" id="UP001596455"/>
    </source>
</evidence>
<evidence type="ECO:0000256" key="2">
    <source>
        <dbReference type="ARBA" id="ARBA00007401"/>
    </source>
</evidence>
<evidence type="ECO:0000256" key="1">
    <source>
        <dbReference type="ARBA" id="ARBA00000829"/>
    </source>
</evidence>
<organism evidence="8 9">
    <name type="scientific">Georgenia alba</name>
    <dbReference type="NCBI Taxonomy" id="2233858"/>
    <lineage>
        <taxon>Bacteria</taxon>
        <taxon>Bacillati</taxon>
        <taxon>Actinomycetota</taxon>
        <taxon>Actinomycetes</taxon>
        <taxon>Micrococcales</taxon>
        <taxon>Bogoriellaceae</taxon>
        <taxon>Georgenia</taxon>
    </lineage>
</organism>
<dbReference type="EC" id="3.2.1.25" evidence="3"/>
<dbReference type="InterPro" id="IPR006102">
    <property type="entry name" value="Ig-like_GH2"/>
</dbReference>
<accession>A0ABW2QA02</accession>
<evidence type="ECO:0000259" key="7">
    <source>
        <dbReference type="Pfam" id="PF22666"/>
    </source>
</evidence>
<dbReference type="SUPFAM" id="SSF51445">
    <property type="entry name" value="(Trans)glycosidases"/>
    <property type="match status" value="1"/>
</dbReference>
<keyword evidence="9" id="KW-1185">Reference proteome</keyword>
<dbReference type="Pfam" id="PF22666">
    <property type="entry name" value="Glyco_hydro_2_N2"/>
    <property type="match status" value="1"/>
</dbReference>
<comment type="caution">
    <text evidence="8">The sequence shown here is derived from an EMBL/GenBank/DDBJ whole genome shotgun (WGS) entry which is preliminary data.</text>
</comment>
<dbReference type="EMBL" id="JBHTCQ010000001">
    <property type="protein sequence ID" value="MFC7404767.1"/>
    <property type="molecule type" value="Genomic_DNA"/>
</dbReference>
<dbReference type="InterPro" id="IPR054593">
    <property type="entry name" value="Beta-mannosidase-like_N2"/>
</dbReference>